<feature type="chain" id="PRO_5009441757" description="DUF5666 domain-containing protein" evidence="2">
    <location>
        <begin position="30"/>
        <end position="133"/>
    </location>
</feature>
<sequence length="133" mass="14387">MTTKLQIRFKSFALSSLIGLSLLFSACSAPQPDVPSENNQGNNPDNNPIERSTDEQMIIEGKIVAVMESFPLQLKVDTKSGSYSVQLLSDTKITRQGETVDPGKLSPDQKVRIKGQSSGSSKSAMTAQTIEIL</sequence>
<dbReference type="EMBL" id="CP017708">
    <property type="protein sequence ID" value="AOY82629.1"/>
    <property type="molecule type" value="Genomic_DNA"/>
</dbReference>
<name>A0A1D9G4Q2_MOOP1</name>
<dbReference type="AlphaFoldDB" id="A0A1D9G4Q2"/>
<dbReference type="PROSITE" id="PS51257">
    <property type="entry name" value="PROKAR_LIPOPROTEIN"/>
    <property type="match status" value="1"/>
</dbReference>
<keyword evidence="2" id="KW-0732">Signal</keyword>
<protein>
    <recommendedName>
        <fullName evidence="5">DUF5666 domain-containing protein</fullName>
    </recommendedName>
</protein>
<evidence type="ECO:0008006" key="5">
    <source>
        <dbReference type="Google" id="ProtNLM"/>
    </source>
</evidence>
<evidence type="ECO:0000313" key="3">
    <source>
        <dbReference type="EMBL" id="AOY82629.1"/>
    </source>
</evidence>
<accession>A0A1D9G4Q2</accession>
<gene>
    <name evidence="3" type="ORF">BJP36_24640</name>
</gene>
<feature type="compositionally biased region" description="Low complexity" evidence="1">
    <location>
        <begin position="38"/>
        <end position="47"/>
    </location>
</feature>
<dbReference type="Proteomes" id="UP000176944">
    <property type="component" value="Chromosome"/>
</dbReference>
<organism evidence="3 4">
    <name type="scientific">Moorena producens (strain JHB)</name>
    <dbReference type="NCBI Taxonomy" id="1454205"/>
    <lineage>
        <taxon>Bacteria</taxon>
        <taxon>Bacillati</taxon>
        <taxon>Cyanobacteriota</taxon>
        <taxon>Cyanophyceae</taxon>
        <taxon>Coleofasciculales</taxon>
        <taxon>Coleofasciculaceae</taxon>
        <taxon>Moorena</taxon>
    </lineage>
</organism>
<feature type="signal peptide" evidence="2">
    <location>
        <begin position="1"/>
        <end position="29"/>
    </location>
</feature>
<feature type="region of interest" description="Disordered" evidence="1">
    <location>
        <begin position="29"/>
        <end position="52"/>
    </location>
</feature>
<evidence type="ECO:0000313" key="4">
    <source>
        <dbReference type="Proteomes" id="UP000176944"/>
    </source>
</evidence>
<proteinExistence type="predicted"/>
<reference evidence="4" key="1">
    <citation type="submission" date="2016-10" db="EMBL/GenBank/DDBJ databases">
        <title>Comparative genomics uncovers the prolific and rare metabolic potential of the cyanobacterial genus Moorea.</title>
        <authorList>
            <person name="Leao T."/>
            <person name="Castelao G."/>
            <person name="Korobeynikov A."/>
            <person name="Monroe E.A."/>
            <person name="Podell S."/>
            <person name="Glukhov E."/>
            <person name="Allen E."/>
            <person name="Gerwick W.H."/>
            <person name="Gerwick L."/>
        </authorList>
    </citation>
    <scope>NUCLEOTIDE SEQUENCE [LARGE SCALE GENOMIC DNA]</scope>
    <source>
        <strain evidence="4">JHB</strain>
    </source>
</reference>
<evidence type="ECO:0000256" key="2">
    <source>
        <dbReference type="SAM" id="SignalP"/>
    </source>
</evidence>
<feature type="region of interest" description="Disordered" evidence="1">
    <location>
        <begin position="97"/>
        <end position="133"/>
    </location>
</feature>
<feature type="compositionally biased region" description="Polar residues" evidence="1">
    <location>
        <begin position="115"/>
        <end position="133"/>
    </location>
</feature>
<evidence type="ECO:0000256" key="1">
    <source>
        <dbReference type="SAM" id="MobiDB-lite"/>
    </source>
</evidence>